<reference evidence="1" key="1">
    <citation type="submission" date="2020-05" db="EMBL/GenBank/DDBJ databases">
        <authorList>
            <person name="Chiriac C."/>
            <person name="Salcher M."/>
            <person name="Ghai R."/>
            <person name="Kavagutti S V."/>
        </authorList>
    </citation>
    <scope>NUCLEOTIDE SEQUENCE</scope>
</reference>
<dbReference type="EMBL" id="CAFBOM010000248">
    <property type="protein sequence ID" value="CAB4997293.1"/>
    <property type="molecule type" value="Genomic_DNA"/>
</dbReference>
<organism evidence="1">
    <name type="scientific">freshwater metagenome</name>
    <dbReference type="NCBI Taxonomy" id="449393"/>
    <lineage>
        <taxon>unclassified sequences</taxon>
        <taxon>metagenomes</taxon>
        <taxon>ecological metagenomes</taxon>
    </lineage>
</organism>
<gene>
    <name evidence="1" type="ORF">UFOPK3957_01365</name>
</gene>
<sequence>MLNDAVTSRQQEGIGEGIEVVDVATLLLAAAKS</sequence>
<accession>A0A6J7P2H0</accession>
<name>A0A6J7P2H0_9ZZZZ</name>
<dbReference type="AlphaFoldDB" id="A0A6J7P2H0"/>
<protein>
    <submittedName>
        <fullName evidence="1">Unannotated protein</fullName>
    </submittedName>
</protein>
<proteinExistence type="predicted"/>
<evidence type="ECO:0000313" key="1">
    <source>
        <dbReference type="EMBL" id="CAB4997293.1"/>
    </source>
</evidence>